<organism evidence="1 2">
    <name type="scientific">Scortum barcoo</name>
    <name type="common">barcoo grunter</name>
    <dbReference type="NCBI Taxonomy" id="214431"/>
    <lineage>
        <taxon>Eukaryota</taxon>
        <taxon>Metazoa</taxon>
        <taxon>Chordata</taxon>
        <taxon>Craniata</taxon>
        <taxon>Vertebrata</taxon>
        <taxon>Euteleostomi</taxon>
        <taxon>Actinopterygii</taxon>
        <taxon>Neopterygii</taxon>
        <taxon>Teleostei</taxon>
        <taxon>Neoteleostei</taxon>
        <taxon>Acanthomorphata</taxon>
        <taxon>Eupercaria</taxon>
        <taxon>Centrarchiformes</taxon>
        <taxon>Terapontoidei</taxon>
        <taxon>Terapontidae</taxon>
        <taxon>Scortum</taxon>
    </lineage>
</organism>
<sequence length="316" mass="35246">MSGKKPSGSPAKTPSAKRKQSEGDGVDANIARSVSVAIELALARQQDSLEAAVTRAVQGAIDGMRNSIDNLDRKVEAYMETVKELVAKVDRVQAETRAMKREVSSNTSDLEKMRLKVASLEDQDRRNNVRITGIATGREGGDAIAFLQDMLPKWIPSLGDAKIQIERAHRIRSNKNNGQATMIFKVLRYQDRNIHPASEPAKARKKAPIQDAGRTRRFYADYSAFTSERRKAYGEVRKELYERGIPAFLIYPATLRMTINGEQRTFTSAHEAAQFLRKEANGGPPPRHQLFTIGSGDAPRLEEDGMEQTDIPDRHE</sequence>
<dbReference type="EMBL" id="CM041533">
    <property type="protein sequence ID" value="KAI3374130.1"/>
    <property type="molecule type" value="Genomic_DNA"/>
</dbReference>
<proteinExistence type="predicted"/>
<reference evidence="1" key="1">
    <citation type="submission" date="2022-04" db="EMBL/GenBank/DDBJ databases">
        <title>Jade perch genome.</title>
        <authorList>
            <person name="Chao B."/>
        </authorList>
    </citation>
    <scope>NUCLEOTIDE SEQUENCE</scope>
    <source>
        <strain evidence="1">CB-2022</strain>
    </source>
</reference>
<evidence type="ECO:0000313" key="2">
    <source>
        <dbReference type="Proteomes" id="UP000831701"/>
    </source>
</evidence>
<accession>A0ACB8X225</accession>
<name>A0ACB8X225_9TELE</name>
<protein>
    <submittedName>
        <fullName evidence="1">Uncharacterized protein</fullName>
    </submittedName>
</protein>
<gene>
    <name evidence="1" type="ORF">L3Q82_005990</name>
</gene>
<comment type="caution">
    <text evidence="1">The sequence shown here is derived from an EMBL/GenBank/DDBJ whole genome shotgun (WGS) entry which is preliminary data.</text>
</comment>
<dbReference type="Proteomes" id="UP000831701">
    <property type="component" value="Chromosome 3"/>
</dbReference>
<evidence type="ECO:0000313" key="1">
    <source>
        <dbReference type="EMBL" id="KAI3374130.1"/>
    </source>
</evidence>
<keyword evidence="2" id="KW-1185">Reference proteome</keyword>